<evidence type="ECO:0000313" key="2">
    <source>
        <dbReference type="Proteomes" id="UP000887581"/>
    </source>
</evidence>
<evidence type="ECO:0000313" key="3">
    <source>
        <dbReference type="WBParaSite" id="sdigi.contig188.g5865.t1"/>
    </source>
</evidence>
<accession>A0A915PQ64</accession>
<feature type="region of interest" description="Disordered" evidence="1">
    <location>
        <begin position="332"/>
        <end position="355"/>
    </location>
</feature>
<dbReference type="AlphaFoldDB" id="A0A915PQ64"/>
<dbReference type="WBParaSite" id="sdigi.contig188.g5865.t1">
    <property type="protein sequence ID" value="sdigi.contig188.g5865.t1"/>
    <property type="gene ID" value="sdigi.contig188.g5865"/>
</dbReference>
<sequence length="411" mass="45298">MMQSQSHFTSGHDETEKVESERYKFWCCQCKNEINDAAGINDIPSSQSNGVVVTRQPVPSSHSSCGHNNFAFSSYVSETKNGFSEREHQLDSSSGMTASLKRLREESTNVTSAVLDNLISESKFDPEEKLKTKNSLKLQDIIGSTDDMEDIIIASVADNVSELLPISAETKNAAVHKEQNLHGNSGSATNYSNNEESKKMNNVSNAFSVPKQASEVESFEGNSSPVKELESRLTEIAFLNDGEGAGDSEHDIDSLMKSTDNLANFASCKLPEDDVEVDSISMICIPDDDLIVDKDEMRKLDTSMEIESKIKSATKCNDEALVQTNKMYASNISSSSSSDNDEVHEIVSPNNSMKTSDMLKGFEDMDISIKKLNNAKNDGISGERDDRLIIKNKSDKDVKMFTGDVFNERLI</sequence>
<protein>
    <submittedName>
        <fullName evidence="3">Uncharacterized protein</fullName>
    </submittedName>
</protein>
<keyword evidence="2" id="KW-1185">Reference proteome</keyword>
<name>A0A915PQ64_9BILA</name>
<reference evidence="3" key="1">
    <citation type="submission" date="2022-11" db="UniProtKB">
        <authorList>
            <consortium name="WormBaseParasite"/>
        </authorList>
    </citation>
    <scope>IDENTIFICATION</scope>
</reference>
<evidence type="ECO:0000256" key="1">
    <source>
        <dbReference type="SAM" id="MobiDB-lite"/>
    </source>
</evidence>
<organism evidence="2 3">
    <name type="scientific">Setaria digitata</name>
    <dbReference type="NCBI Taxonomy" id="48799"/>
    <lineage>
        <taxon>Eukaryota</taxon>
        <taxon>Metazoa</taxon>
        <taxon>Ecdysozoa</taxon>
        <taxon>Nematoda</taxon>
        <taxon>Chromadorea</taxon>
        <taxon>Rhabditida</taxon>
        <taxon>Spirurina</taxon>
        <taxon>Spiruromorpha</taxon>
        <taxon>Filarioidea</taxon>
        <taxon>Setariidae</taxon>
        <taxon>Setaria</taxon>
    </lineage>
</organism>
<dbReference type="Proteomes" id="UP000887581">
    <property type="component" value="Unplaced"/>
</dbReference>
<proteinExistence type="predicted"/>